<dbReference type="Pfam" id="PF17683">
    <property type="entry name" value="TFIIF_beta_N"/>
    <property type="match status" value="1"/>
</dbReference>
<dbReference type="EnsemblMetazoa" id="tetur01g08650.1">
    <property type="protein sequence ID" value="tetur01g08650.1"/>
    <property type="gene ID" value="tetur01g08650"/>
</dbReference>
<evidence type="ECO:0000313" key="11">
    <source>
        <dbReference type="EnsemblMetazoa" id="tetur01g08650.1"/>
    </source>
</evidence>
<dbReference type="CDD" id="cd07980">
    <property type="entry name" value="TFIIF_beta"/>
    <property type="match status" value="1"/>
</dbReference>
<evidence type="ECO:0000256" key="6">
    <source>
        <dbReference type="ARBA" id="ARBA00023163"/>
    </source>
</evidence>
<dbReference type="eggNOG" id="KOG2905">
    <property type="taxonomic scope" value="Eukaryota"/>
</dbReference>
<dbReference type="EMBL" id="CAEY01000457">
    <property type="status" value="NOT_ANNOTATED_CDS"/>
    <property type="molecule type" value="Genomic_DNA"/>
</dbReference>
<feature type="domain" description="TFIIF beta subunit N-terminal" evidence="10">
    <location>
        <begin position="16"/>
        <end position="109"/>
    </location>
</feature>
<dbReference type="OrthoDB" id="26094at2759"/>
<evidence type="ECO:0000256" key="5">
    <source>
        <dbReference type="ARBA" id="ARBA00023125"/>
    </source>
</evidence>
<comment type="similarity">
    <text evidence="2">Belongs to the TFIIF beta subunit family.</text>
</comment>
<keyword evidence="12" id="KW-1185">Reference proteome</keyword>
<keyword evidence="4" id="KW-0805">Transcription regulation</keyword>
<dbReference type="SUPFAM" id="SSF46785">
    <property type="entry name" value="Winged helix' DNA-binding domain"/>
    <property type="match status" value="1"/>
</dbReference>
<dbReference type="Pfam" id="PF02270">
    <property type="entry name" value="TFIIF_beta"/>
    <property type="match status" value="1"/>
</dbReference>
<evidence type="ECO:0000256" key="4">
    <source>
        <dbReference type="ARBA" id="ARBA00023015"/>
    </source>
</evidence>
<dbReference type="SUPFAM" id="SSF50916">
    <property type="entry name" value="Rap30/74 interaction domains"/>
    <property type="match status" value="1"/>
</dbReference>
<evidence type="ECO:0000259" key="9">
    <source>
        <dbReference type="Pfam" id="PF02270"/>
    </source>
</evidence>
<dbReference type="FunFam" id="1.10.10.10:FF:000035">
    <property type="entry name" value="General transcription factor IIF subunit 2"/>
    <property type="match status" value="1"/>
</dbReference>
<reference evidence="12" key="1">
    <citation type="submission" date="2011-08" db="EMBL/GenBank/DDBJ databases">
        <authorList>
            <person name="Rombauts S."/>
        </authorList>
    </citation>
    <scope>NUCLEOTIDE SEQUENCE</scope>
    <source>
        <strain evidence="12">London</strain>
    </source>
</reference>
<organism evidence="11 12">
    <name type="scientific">Tetranychus urticae</name>
    <name type="common">Two-spotted spider mite</name>
    <dbReference type="NCBI Taxonomy" id="32264"/>
    <lineage>
        <taxon>Eukaryota</taxon>
        <taxon>Metazoa</taxon>
        <taxon>Ecdysozoa</taxon>
        <taxon>Arthropoda</taxon>
        <taxon>Chelicerata</taxon>
        <taxon>Arachnida</taxon>
        <taxon>Acari</taxon>
        <taxon>Acariformes</taxon>
        <taxon>Trombidiformes</taxon>
        <taxon>Prostigmata</taxon>
        <taxon>Eleutherengona</taxon>
        <taxon>Raphignathae</taxon>
        <taxon>Tetranychoidea</taxon>
        <taxon>Tetranychidae</taxon>
        <taxon>Tetranychus</taxon>
    </lineage>
</organism>
<dbReference type="PANTHER" id="PTHR10445:SF0">
    <property type="entry name" value="GENERAL TRANSCRIPTION FACTOR IIF SUBUNIT 2"/>
    <property type="match status" value="1"/>
</dbReference>
<dbReference type="InterPro" id="IPR040504">
    <property type="entry name" value="TFIIF_beta_N"/>
</dbReference>
<dbReference type="STRING" id="32264.T1JRZ0"/>
<keyword evidence="6" id="KW-0804">Transcription</keyword>
<evidence type="ECO:0000256" key="3">
    <source>
        <dbReference type="ARBA" id="ARBA00020815"/>
    </source>
</evidence>
<dbReference type="GO" id="GO:0003677">
    <property type="term" value="F:DNA binding"/>
    <property type="evidence" value="ECO:0007669"/>
    <property type="project" value="UniProtKB-KW"/>
</dbReference>
<dbReference type="OMA" id="QWDKATD"/>
<feature type="domain" description="TFIIF beta subunit HTH" evidence="9">
    <location>
        <begin position="183"/>
        <end position="246"/>
    </location>
</feature>
<evidence type="ECO:0000313" key="12">
    <source>
        <dbReference type="Proteomes" id="UP000015104"/>
    </source>
</evidence>
<protein>
    <recommendedName>
        <fullName evidence="3">General transcription factor IIF subunit 2</fullName>
    </recommendedName>
    <alternativeName>
        <fullName evidence="8">Transcription initiation factor IIF subunit beta</fullName>
    </alternativeName>
</protein>
<dbReference type="GO" id="GO:0005674">
    <property type="term" value="C:transcription factor TFIIF complex"/>
    <property type="evidence" value="ECO:0007669"/>
    <property type="project" value="InterPro"/>
</dbReference>
<evidence type="ECO:0000256" key="8">
    <source>
        <dbReference type="ARBA" id="ARBA00033388"/>
    </source>
</evidence>
<dbReference type="Proteomes" id="UP000015104">
    <property type="component" value="Unassembled WGS sequence"/>
</dbReference>
<dbReference type="GO" id="GO:0006368">
    <property type="term" value="P:transcription elongation by RNA polymerase II"/>
    <property type="evidence" value="ECO:0007669"/>
    <property type="project" value="UniProtKB-ARBA"/>
</dbReference>
<evidence type="ECO:0000256" key="1">
    <source>
        <dbReference type="ARBA" id="ARBA00004123"/>
    </source>
</evidence>
<dbReference type="InterPro" id="IPR036390">
    <property type="entry name" value="WH_DNA-bd_sf"/>
</dbReference>
<dbReference type="Gene3D" id="1.10.10.10">
    <property type="entry name" value="Winged helix-like DNA-binding domain superfamily/Winged helix DNA-binding domain"/>
    <property type="match status" value="1"/>
</dbReference>
<gene>
    <name evidence="11" type="primary">107359535</name>
</gene>
<keyword evidence="7" id="KW-0539">Nucleus</keyword>
<dbReference type="InterPro" id="IPR036388">
    <property type="entry name" value="WH-like_DNA-bd_sf"/>
</dbReference>
<dbReference type="PANTHER" id="PTHR10445">
    <property type="entry name" value="GENERAL TRANSCRIPTION FACTOR IIF SUBUNIT 2"/>
    <property type="match status" value="1"/>
</dbReference>
<name>T1JRZ0_TETUR</name>
<dbReference type="KEGG" id="tut:107359535"/>
<sequence>MSANSTGDMDIINASRGVWLVKVPKYMATEWATAPAKSELGRLKISKGLGGRPEILFDLSGDVFEQANSHRGASDPKIPKEHRFIISDISHQHLAVFSCPKDDKSGTSSKLVLEGNVVQKGECRPKADTNYMRLKAKQMEIARRPNKVVLKLDQTPISYLPVNSHRVELDTDSKRKGENKKSRDEKDKVLDMLFKAFEKHQYYNSKDLEKITKQPSTYLKTILKEICVYNTKNPHKNKWELKPEYRHYEEEKGSKN</sequence>
<dbReference type="HOGENOM" id="CLU_047858_1_0_1"/>
<dbReference type="AlphaFoldDB" id="T1JRZ0"/>
<evidence type="ECO:0000256" key="7">
    <source>
        <dbReference type="ARBA" id="ARBA00023242"/>
    </source>
</evidence>
<proteinExistence type="inferred from homology"/>
<dbReference type="GO" id="GO:0006367">
    <property type="term" value="P:transcription initiation at RNA polymerase II promoter"/>
    <property type="evidence" value="ECO:0007669"/>
    <property type="project" value="InterPro"/>
</dbReference>
<dbReference type="InterPro" id="IPR011039">
    <property type="entry name" value="TFIIF_interaction"/>
</dbReference>
<evidence type="ECO:0000259" key="10">
    <source>
        <dbReference type="Pfam" id="PF17683"/>
    </source>
</evidence>
<dbReference type="InterPro" id="IPR003196">
    <property type="entry name" value="TFIIF_beta"/>
</dbReference>
<comment type="subcellular location">
    <subcellularLocation>
        <location evidence="1">Nucleus</location>
    </subcellularLocation>
</comment>
<keyword evidence="5" id="KW-0238">DNA-binding</keyword>
<accession>T1JRZ0</accession>
<evidence type="ECO:0000256" key="2">
    <source>
        <dbReference type="ARBA" id="ARBA00009543"/>
    </source>
</evidence>
<reference evidence="11" key="2">
    <citation type="submission" date="2015-06" db="UniProtKB">
        <authorList>
            <consortium name="EnsemblMetazoa"/>
        </authorList>
    </citation>
    <scope>IDENTIFICATION</scope>
</reference>
<dbReference type="InterPro" id="IPR040450">
    <property type="entry name" value="TFIIF_beta_HTH"/>
</dbReference>